<feature type="compositionally biased region" description="Polar residues" evidence="10">
    <location>
        <begin position="197"/>
        <end position="222"/>
    </location>
</feature>
<feature type="region of interest" description="Disordered" evidence="10">
    <location>
        <begin position="91"/>
        <end position="243"/>
    </location>
</feature>
<feature type="compositionally biased region" description="Polar residues" evidence="10">
    <location>
        <begin position="100"/>
        <end position="115"/>
    </location>
</feature>
<protein>
    <recommendedName>
        <fullName evidence="5">Microtubule-associated protein Jupiter</fullName>
    </recommendedName>
</protein>
<accession>A0AAV4U5Q6</accession>
<evidence type="ECO:0000256" key="10">
    <source>
        <dbReference type="SAM" id="MobiDB-lite"/>
    </source>
</evidence>
<evidence type="ECO:0000256" key="9">
    <source>
        <dbReference type="ARBA" id="ARBA00023242"/>
    </source>
</evidence>
<comment type="subcellular location">
    <subcellularLocation>
        <location evidence="3">Cytoplasm</location>
        <location evidence="3">Cytoskeleton</location>
        <location evidence="3">Spindle</location>
    </subcellularLocation>
    <subcellularLocation>
        <location evidence="2">Nucleus</location>
    </subcellularLocation>
</comment>
<name>A0AAV4U5Q6_9ARAC</name>
<evidence type="ECO:0000256" key="5">
    <source>
        <dbReference type="ARBA" id="ARBA00021471"/>
    </source>
</evidence>
<evidence type="ECO:0000256" key="6">
    <source>
        <dbReference type="ARBA" id="ARBA00022490"/>
    </source>
</evidence>
<keyword evidence="9" id="KW-0539">Nucleus</keyword>
<keyword evidence="8" id="KW-0493">Microtubule</keyword>
<keyword evidence="6" id="KW-0963">Cytoplasm</keyword>
<evidence type="ECO:0000256" key="7">
    <source>
        <dbReference type="ARBA" id="ARBA00022553"/>
    </source>
</evidence>
<feature type="compositionally biased region" description="Low complexity" evidence="10">
    <location>
        <begin position="172"/>
        <end position="193"/>
    </location>
</feature>
<evidence type="ECO:0000256" key="8">
    <source>
        <dbReference type="ARBA" id="ARBA00022701"/>
    </source>
</evidence>
<proteinExistence type="inferred from homology"/>
<keyword evidence="12" id="KW-1185">Reference proteome</keyword>
<dbReference type="InterPro" id="IPR033335">
    <property type="entry name" value="JUPITER"/>
</dbReference>
<dbReference type="PANTHER" id="PTHR34930">
    <property type="entry name" value="GEO05313P1"/>
    <property type="match status" value="1"/>
</dbReference>
<organism evidence="11 12">
    <name type="scientific">Caerostris darwini</name>
    <dbReference type="NCBI Taxonomy" id="1538125"/>
    <lineage>
        <taxon>Eukaryota</taxon>
        <taxon>Metazoa</taxon>
        <taxon>Ecdysozoa</taxon>
        <taxon>Arthropoda</taxon>
        <taxon>Chelicerata</taxon>
        <taxon>Arachnida</taxon>
        <taxon>Araneae</taxon>
        <taxon>Araneomorphae</taxon>
        <taxon>Entelegynae</taxon>
        <taxon>Araneoidea</taxon>
        <taxon>Araneidae</taxon>
        <taxon>Caerostris</taxon>
    </lineage>
</organism>
<dbReference type="GO" id="GO:0005819">
    <property type="term" value="C:spindle"/>
    <property type="evidence" value="ECO:0007669"/>
    <property type="project" value="UniProtKB-SubCell"/>
</dbReference>
<reference evidence="11 12" key="1">
    <citation type="submission" date="2021-06" db="EMBL/GenBank/DDBJ databases">
        <title>Caerostris darwini draft genome.</title>
        <authorList>
            <person name="Kono N."/>
            <person name="Arakawa K."/>
        </authorList>
    </citation>
    <scope>NUCLEOTIDE SEQUENCE [LARGE SCALE GENOMIC DNA]</scope>
</reference>
<dbReference type="EMBL" id="BPLQ01010733">
    <property type="protein sequence ID" value="GIY53037.1"/>
    <property type="molecule type" value="Genomic_DNA"/>
</dbReference>
<evidence type="ECO:0000313" key="11">
    <source>
        <dbReference type="EMBL" id="GIY53037.1"/>
    </source>
</evidence>
<evidence type="ECO:0000313" key="12">
    <source>
        <dbReference type="Proteomes" id="UP001054837"/>
    </source>
</evidence>
<evidence type="ECO:0000256" key="1">
    <source>
        <dbReference type="ARBA" id="ARBA00003805"/>
    </source>
</evidence>
<comment type="caution">
    <text evidence="11">The sequence shown here is derived from an EMBL/GenBank/DDBJ whole genome shotgun (WGS) entry which is preliminary data.</text>
</comment>
<evidence type="ECO:0000256" key="4">
    <source>
        <dbReference type="ARBA" id="ARBA00005344"/>
    </source>
</evidence>
<evidence type="ECO:0000256" key="2">
    <source>
        <dbReference type="ARBA" id="ARBA00004123"/>
    </source>
</evidence>
<evidence type="ECO:0000256" key="3">
    <source>
        <dbReference type="ARBA" id="ARBA00004186"/>
    </source>
</evidence>
<dbReference type="GO" id="GO:0005634">
    <property type="term" value="C:nucleus"/>
    <property type="evidence" value="ECO:0007669"/>
    <property type="project" value="UniProtKB-SubCell"/>
</dbReference>
<dbReference type="PANTHER" id="PTHR34930:SF2">
    <property type="entry name" value="MICROTUBULE-ASSOCIATED PROTEIN JUPITER"/>
    <property type="match status" value="1"/>
</dbReference>
<dbReference type="Proteomes" id="UP001054837">
    <property type="component" value="Unassembled WGS sequence"/>
</dbReference>
<dbReference type="AlphaFoldDB" id="A0AAV4U5Q6"/>
<comment type="function">
    <text evidence="1">Binds to all microtubule populations.</text>
</comment>
<comment type="similarity">
    <text evidence="4">Belongs to the MAP Jupiter family.</text>
</comment>
<gene>
    <name evidence="11" type="primary">AVEN_28585_1</name>
    <name evidence="11" type="ORF">CDAR_182441</name>
</gene>
<sequence length="243" mass="26682">MTSKWRDHSLRWMDGSRIRGKRHELWKQRTLRALSVNDAATYHLLSESERKRRLLIRIVKPPGGECSDIFSPKNASDQLTPRKTKNYMQSSIFSPDSPYNGHTTPSPKSLDTQNRLFGADAADGSTPRRVVNRQRSSIFEDEVVDSRPHSQKTTPARRPCMNPITGEPFMENGGSPNGSFSNGGSPNGSINGGTPMNGRSNGGTPTNGHSNGYTNGHSTPESPMNGDVKRYRNPPGGKSSGIF</sequence>
<dbReference type="GO" id="GO:0005874">
    <property type="term" value="C:microtubule"/>
    <property type="evidence" value="ECO:0007669"/>
    <property type="project" value="UniProtKB-KW"/>
</dbReference>
<keyword evidence="7" id="KW-0597">Phosphoprotein</keyword>